<proteinExistence type="inferred from homology"/>
<evidence type="ECO:0000256" key="5">
    <source>
        <dbReference type="ARBA" id="ARBA00038347"/>
    </source>
</evidence>
<dbReference type="Gene3D" id="1.20.1250.20">
    <property type="entry name" value="MFS general substrate transporter like domains"/>
    <property type="match status" value="1"/>
</dbReference>
<dbReference type="EMBL" id="JAULSU010000003">
    <property type="protein sequence ID" value="KAK0623769.1"/>
    <property type="molecule type" value="Genomic_DNA"/>
</dbReference>
<feature type="transmembrane region" description="Helical" evidence="6">
    <location>
        <begin position="302"/>
        <end position="324"/>
    </location>
</feature>
<dbReference type="PANTHER" id="PTHR23502:SF163">
    <property type="entry name" value="MAJOR FACILITATOR SUPERFAMILY (MFS) PROFILE DOMAIN-CONTAINING PROTEIN"/>
    <property type="match status" value="1"/>
</dbReference>
<evidence type="ECO:0000256" key="2">
    <source>
        <dbReference type="ARBA" id="ARBA00022692"/>
    </source>
</evidence>
<evidence type="ECO:0000256" key="1">
    <source>
        <dbReference type="ARBA" id="ARBA00004141"/>
    </source>
</evidence>
<keyword evidence="3 6" id="KW-1133">Transmembrane helix</keyword>
<evidence type="ECO:0000256" key="3">
    <source>
        <dbReference type="ARBA" id="ARBA00022989"/>
    </source>
</evidence>
<feature type="transmembrane region" description="Helical" evidence="6">
    <location>
        <begin position="237"/>
        <end position="256"/>
    </location>
</feature>
<protein>
    <submittedName>
        <fullName evidence="8">Major facilitator superfamily domain-containing protein</fullName>
    </submittedName>
</protein>
<reference evidence="8" key="1">
    <citation type="submission" date="2023-06" db="EMBL/GenBank/DDBJ databases">
        <title>Genome-scale phylogeny and comparative genomics of the fungal order Sordariales.</title>
        <authorList>
            <consortium name="Lawrence Berkeley National Laboratory"/>
            <person name="Hensen N."/>
            <person name="Bonometti L."/>
            <person name="Westerberg I."/>
            <person name="Brannstrom I.O."/>
            <person name="Guillou S."/>
            <person name="Cros-Aarteil S."/>
            <person name="Calhoun S."/>
            <person name="Haridas S."/>
            <person name="Kuo A."/>
            <person name="Mondo S."/>
            <person name="Pangilinan J."/>
            <person name="Riley R."/>
            <person name="Labutti K."/>
            <person name="Andreopoulos B."/>
            <person name="Lipzen A."/>
            <person name="Chen C."/>
            <person name="Yanf M."/>
            <person name="Daum C."/>
            <person name="Ng V."/>
            <person name="Clum A."/>
            <person name="Steindorff A."/>
            <person name="Ohm R."/>
            <person name="Martin F."/>
            <person name="Silar P."/>
            <person name="Natvig D."/>
            <person name="Lalanne C."/>
            <person name="Gautier V."/>
            <person name="Ament-Velasquez S.L."/>
            <person name="Kruys A."/>
            <person name="Hutchinson M.I."/>
            <person name="Powell A.J."/>
            <person name="Barry K."/>
            <person name="Miller A.N."/>
            <person name="Grigoriev I.V."/>
            <person name="Debuchy R."/>
            <person name="Gladieux P."/>
            <person name="Thoren M.H."/>
            <person name="Johannesson H."/>
        </authorList>
    </citation>
    <scope>NUCLEOTIDE SEQUENCE</scope>
    <source>
        <strain evidence="8">CBS 606.72</strain>
    </source>
</reference>
<name>A0AA39WY38_9PEZI</name>
<evidence type="ECO:0000313" key="9">
    <source>
        <dbReference type="Proteomes" id="UP001175000"/>
    </source>
</evidence>
<evidence type="ECO:0000256" key="4">
    <source>
        <dbReference type="ARBA" id="ARBA00023136"/>
    </source>
</evidence>
<feature type="transmembrane region" description="Helical" evidence="6">
    <location>
        <begin position="72"/>
        <end position="98"/>
    </location>
</feature>
<evidence type="ECO:0000256" key="6">
    <source>
        <dbReference type="SAM" id="Phobius"/>
    </source>
</evidence>
<dbReference type="Pfam" id="PF07690">
    <property type="entry name" value="MFS_1"/>
    <property type="match status" value="1"/>
</dbReference>
<feature type="transmembrane region" description="Helical" evidence="6">
    <location>
        <begin position="344"/>
        <end position="367"/>
    </location>
</feature>
<gene>
    <name evidence="8" type="ORF">B0T14DRAFT_517029</name>
</gene>
<accession>A0AA39WY38</accession>
<dbReference type="InterPro" id="IPR011701">
    <property type="entry name" value="MFS"/>
</dbReference>
<feature type="domain" description="Major facilitator superfamily (MFS) profile" evidence="7">
    <location>
        <begin position="73"/>
        <end position="505"/>
    </location>
</feature>
<comment type="caution">
    <text evidence="8">The sequence shown here is derived from an EMBL/GenBank/DDBJ whole genome shotgun (WGS) entry which is preliminary data.</text>
</comment>
<keyword evidence="2 6" id="KW-0812">Transmembrane</keyword>
<feature type="transmembrane region" description="Helical" evidence="6">
    <location>
        <begin position="205"/>
        <end position="225"/>
    </location>
</feature>
<dbReference type="Proteomes" id="UP001175000">
    <property type="component" value="Unassembled WGS sequence"/>
</dbReference>
<comment type="subcellular location">
    <subcellularLocation>
        <location evidence="1">Membrane</location>
        <topology evidence="1">Multi-pass membrane protein</topology>
    </subcellularLocation>
</comment>
<dbReference type="InterPro" id="IPR036259">
    <property type="entry name" value="MFS_trans_sf"/>
</dbReference>
<feature type="transmembrane region" description="Helical" evidence="6">
    <location>
        <begin position="481"/>
        <end position="501"/>
    </location>
</feature>
<evidence type="ECO:0000259" key="7">
    <source>
        <dbReference type="PROSITE" id="PS50850"/>
    </source>
</evidence>
<dbReference type="GO" id="GO:0022857">
    <property type="term" value="F:transmembrane transporter activity"/>
    <property type="evidence" value="ECO:0007669"/>
    <property type="project" value="InterPro"/>
</dbReference>
<feature type="transmembrane region" description="Helical" evidence="6">
    <location>
        <begin position="446"/>
        <end position="469"/>
    </location>
</feature>
<organism evidence="8 9">
    <name type="scientific">Immersiella caudata</name>
    <dbReference type="NCBI Taxonomy" id="314043"/>
    <lineage>
        <taxon>Eukaryota</taxon>
        <taxon>Fungi</taxon>
        <taxon>Dikarya</taxon>
        <taxon>Ascomycota</taxon>
        <taxon>Pezizomycotina</taxon>
        <taxon>Sordariomycetes</taxon>
        <taxon>Sordariomycetidae</taxon>
        <taxon>Sordariales</taxon>
        <taxon>Lasiosphaeriaceae</taxon>
        <taxon>Immersiella</taxon>
    </lineage>
</organism>
<dbReference type="AlphaFoldDB" id="A0AA39WY38"/>
<dbReference type="PROSITE" id="PS50850">
    <property type="entry name" value="MFS"/>
    <property type="match status" value="1"/>
</dbReference>
<sequence>MAVTADETQPLLRSKTNDSAGCPAPIAGQRYTEVNNTCIDAGAASDAYLVDFDPNGDIDNPLEWPTTFKWGIVFLLALTAFTVTFTCIGVVPLALPIISDLTPPPSSGSDLSPPSKSSSVLLVTIWELGEAAGPLLIAPLSETYGRYPVINAANILFILATLMAVTAQSVPVFVTARAMTGLAVASNVLNPAIVGDMFVSEERGAAVSLVFLAPLIGGALGPAIATAVAERAGWRSVLWLSIGLASVCEVVFLTCFRETYKVAILRKRARELGGVKGGAVVEGDGGRGLKGLGEAVLRPARVLMGSGVLLSMGAFGSVVFSYYYVMSTTLSEILGGIYGLDPVTVGFCFVSFSVGSTFSVFVCNRHLDKIYIKMRDANKGVGLPEFRLPLVIIGAVCMPIVTAFYGWSAQLRLGVHCTLISSALMGSSMTLALVPLTAYIVDAFGLYAASATTGIIVTRCLMSTFLPLLTGPLVDWYGYGWAFTVFAGLTMMLVPIPVLMLRYGAHWRRFSPYSRDQ</sequence>
<dbReference type="SUPFAM" id="SSF103473">
    <property type="entry name" value="MFS general substrate transporter"/>
    <property type="match status" value="1"/>
</dbReference>
<keyword evidence="9" id="KW-1185">Reference proteome</keyword>
<dbReference type="GO" id="GO:0016020">
    <property type="term" value="C:membrane"/>
    <property type="evidence" value="ECO:0007669"/>
    <property type="project" value="UniProtKB-SubCell"/>
</dbReference>
<feature type="transmembrane region" description="Helical" evidence="6">
    <location>
        <begin position="388"/>
        <end position="407"/>
    </location>
</feature>
<feature type="transmembrane region" description="Helical" evidence="6">
    <location>
        <begin position="149"/>
        <end position="167"/>
    </location>
</feature>
<comment type="similarity">
    <text evidence="5">Belongs to the major facilitator superfamily. CAR1 family.</text>
</comment>
<dbReference type="FunFam" id="1.20.1250.20:FF:000509">
    <property type="entry name" value="MFS general substrate transporter"/>
    <property type="match status" value="1"/>
</dbReference>
<evidence type="ECO:0000313" key="8">
    <source>
        <dbReference type="EMBL" id="KAK0623769.1"/>
    </source>
</evidence>
<feature type="transmembrane region" description="Helical" evidence="6">
    <location>
        <begin position="413"/>
        <end position="434"/>
    </location>
</feature>
<dbReference type="InterPro" id="IPR020846">
    <property type="entry name" value="MFS_dom"/>
</dbReference>
<dbReference type="PANTHER" id="PTHR23502">
    <property type="entry name" value="MAJOR FACILITATOR SUPERFAMILY"/>
    <property type="match status" value="1"/>
</dbReference>
<keyword evidence="4 6" id="KW-0472">Membrane</keyword>